<evidence type="ECO:0000313" key="3">
    <source>
        <dbReference type="Proteomes" id="UP000008467"/>
    </source>
</evidence>
<dbReference type="KEGG" id="cle:Clole_1827"/>
<dbReference type="STRING" id="642492.Clole_1827"/>
<reference evidence="2 3" key="1">
    <citation type="journal article" date="2011" name="J. Bacteriol.">
        <title>Complete genome sequence of the cellulose-degrading bacterium Cellulosilyticum lentocellum.</title>
        <authorList>
            <consortium name="US DOE Joint Genome Institute"/>
            <person name="Miller D.A."/>
            <person name="Suen G."/>
            <person name="Bruce D."/>
            <person name="Copeland A."/>
            <person name="Cheng J.F."/>
            <person name="Detter C."/>
            <person name="Goodwin L.A."/>
            <person name="Han C.S."/>
            <person name="Hauser L.J."/>
            <person name="Land M.L."/>
            <person name="Lapidus A."/>
            <person name="Lucas S."/>
            <person name="Meincke L."/>
            <person name="Pitluck S."/>
            <person name="Tapia R."/>
            <person name="Teshima H."/>
            <person name="Woyke T."/>
            <person name="Fox B.G."/>
            <person name="Angert E.R."/>
            <person name="Currie C.R."/>
        </authorList>
    </citation>
    <scope>NUCLEOTIDE SEQUENCE [LARGE SCALE GENOMIC DNA]</scope>
    <source>
        <strain evidence="3">ATCC 49066 / DSM 5427 / NCIMB 11756 / RHM5</strain>
    </source>
</reference>
<dbReference type="RefSeq" id="WP_013656847.1">
    <property type="nucleotide sequence ID" value="NC_015275.1"/>
</dbReference>
<dbReference type="NCBIfam" id="TIGR01764">
    <property type="entry name" value="excise"/>
    <property type="match status" value="1"/>
</dbReference>
<name>F2JN96_CELLD</name>
<organism evidence="2 3">
    <name type="scientific">Cellulosilyticum lentocellum (strain ATCC 49066 / DSM 5427 / NCIMB 11756 / RHM5)</name>
    <name type="common">Clostridium lentocellum</name>
    <dbReference type="NCBI Taxonomy" id="642492"/>
    <lineage>
        <taxon>Bacteria</taxon>
        <taxon>Bacillati</taxon>
        <taxon>Bacillota</taxon>
        <taxon>Clostridia</taxon>
        <taxon>Lachnospirales</taxon>
        <taxon>Cellulosilyticaceae</taxon>
        <taxon>Cellulosilyticum</taxon>
    </lineage>
</organism>
<protein>
    <submittedName>
        <fullName evidence="2">DNA binding domain protein, excisionase family</fullName>
    </submittedName>
</protein>
<feature type="domain" description="Helix-turn-helix" evidence="1">
    <location>
        <begin position="6"/>
        <end position="53"/>
    </location>
</feature>
<dbReference type="Pfam" id="PF12728">
    <property type="entry name" value="HTH_17"/>
    <property type="match status" value="1"/>
</dbReference>
<dbReference type="EMBL" id="CP002582">
    <property type="protein sequence ID" value="ADZ83550.1"/>
    <property type="molecule type" value="Genomic_DNA"/>
</dbReference>
<dbReference type="InterPro" id="IPR010093">
    <property type="entry name" value="SinI_DNA-bd"/>
</dbReference>
<keyword evidence="3" id="KW-1185">Reference proteome</keyword>
<dbReference type="Proteomes" id="UP000008467">
    <property type="component" value="Chromosome"/>
</dbReference>
<evidence type="ECO:0000313" key="2">
    <source>
        <dbReference type="EMBL" id="ADZ83550.1"/>
    </source>
</evidence>
<dbReference type="GO" id="GO:0003677">
    <property type="term" value="F:DNA binding"/>
    <property type="evidence" value="ECO:0007669"/>
    <property type="project" value="InterPro"/>
</dbReference>
<gene>
    <name evidence="2" type="ordered locus">Clole_1827</name>
</gene>
<dbReference type="HOGENOM" id="CLU_2841773_0_0_9"/>
<dbReference type="AlphaFoldDB" id="F2JN96"/>
<dbReference type="InterPro" id="IPR041657">
    <property type="entry name" value="HTH_17"/>
</dbReference>
<sequence>MSKKHVYSVKEAAKKLDVCEMTIYRKVKTNEIPAKRVGKAIRIPAQYIDDFYNNPISDVQKFIFG</sequence>
<evidence type="ECO:0000259" key="1">
    <source>
        <dbReference type="Pfam" id="PF12728"/>
    </source>
</evidence>
<accession>F2JN96</accession>
<proteinExistence type="predicted"/>